<dbReference type="Proteomes" id="UP000240811">
    <property type="component" value="Unassembled WGS sequence"/>
</dbReference>
<sequence length="143" mass="16170">MIGNKKSPNPIDINVGKRIRLRRTILGMSQEKLGESLGITFQQVQKYEKGTNRVGASRLQSISEALDIPISFFFDVAPAVNSEFSSEENSVIDFLSSPEGLRLNRYFIRIKDVKTRQKIIELLKSIVSIENDKVVIEEKDAVE</sequence>
<accession>A0A2T4VYU0</accession>
<dbReference type="Pfam" id="PF01381">
    <property type="entry name" value="HTH_3"/>
    <property type="match status" value="1"/>
</dbReference>
<dbReference type="EMBL" id="PSQJ01000001">
    <property type="protein sequence ID" value="PTL86928.1"/>
    <property type="molecule type" value="Genomic_DNA"/>
</dbReference>
<evidence type="ECO:0000259" key="1">
    <source>
        <dbReference type="PROSITE" id="PS50943"/>
    </source>
</evidence>
<proteinExistence type="predicted"/>
<comment type="caution">
    <text evidence="2">The sequence shown here is derived from an EMBL/GenBank/DDBJ whole genome shotgun (WGS) entry which is preliminary data.</text>
</comment>
<feature type="domain" description="HTH cro/C1-type" evidence="1">
    <location>
        <begin position="19"/>
        <end position="73"/>
    </location>
</feature>
<gene>
    <name evidence="2" type="ORF">C4617_00450</name>
</gene>
<dbReference type="SUPFAM" id="SSF47413">
    <property type="entry name" value="lambda repressor-like DNA-binding domains"/>
    <property type="match status" value="1"/>
</dbReference>
<dbReference type="InterPro" id="IPR010982">
    <property type="entry name" value="Lambda_DNA-bd_dom_sf"/>
</dbReference>
<reference evidence="3" key="1">
    <citation type="submission" date="2018-02" db="EMBL/GenBank/DDBJ databases">
        <title>Genome sequence of Candidatus Liberibacter europaeus.</title>
        <authorList>
            <person name="Frampton R.A."/>
            <person name="Thompson S.M."/>
            <person name="David C."/>
            <person name="Addison S.M."/>
            <person name="Smith G.R."/>
        </authorList>
    </citation>
    <scope>NUCLEOTIDE SEQUENCE [LARGE SCALE GENOMIC DNA]</scope>
</reference>
<organism evidence="2 3">
    <name type="scientific">Candidatus Liberibacter europaeus</name>
    <dbReference type="NCBI Taxonomy" id="744859"/>
    <lineage>
        <taxon>Bacteria</taxon>
        <taxon>Pseudomonadati</taxon>
        <taxon>Pseudomonadota</taxon>
        <taxon>Alphaproteobacteria</taxon>
        <taxon>Hyphomicrobiales</taxon>
        <taxon>Rhizobiaceae</taxon>
        <taxon>Liberibacter</taxon>
    </lineage>
</organism>
<evidence type="ECO:0000313" key="2">
    <source>
        <dbReference type="EMBL" id="PTL86928.1"/>
    </source>
</evidence>
<dbReference type="AlphaFoldDB" id="A0A2T4VYU0"/>
<dbReference type="CDD" id="cd00093">
    <property type="entry name" value="HTH_XRE"/>
    <property type="match status" value="1"/>
</dbReference>
<dbReference type="Gene3D" id="1.10.260.40">
    <property type="entry name" value="lambda repressor-like DNA-binding domains"/>
    <property type="match status" value="1"/>
</dbReference>
<dbReference type="GO" id="GO:0003677">
    <property type="term" value="F:DNA binding"/>
    <property type="evidence" value="ECO:0007669"/>
    <property type="project" value="InterPro"/>
</dbReference>
<protein>
    <submittedName>
        <fullName evidence="2">Transcriptional regulator</fullName>
    </submittedName>
</protein>
<evidence type="ECO:0000313" key="3">
    <source>
        <dbReference type="Proteomes" id="UP000240811"/>
    </source>
</evidence>
<name>A0A2T4VYU0_9HYPH</name>
<dbReference type="SMART" id="SM00530">
    <property type="entry name" value="HTH_XRE"/>
    <property type="match status" value="1"/>
</dbReference>
<dbReference type="InterPro" id="IPR001387">
    <property type="entry name" value="Cro/C1-type_HTH"/>
</dbReference>
<dbReference type="PROSITE" id="PS50943">
    <property type="entry name" value="HTH_CROC1"/>
    <property type="match status" value="1"/>
</dbReference>